<dbReference type="Proteomes" id="UP000799428">
    <property type="component" value="Unassembled WGS sequence"/>
</dbReference>
<sequence>MSPVRRARSVPAVICLMPNSMGGMLQVNVVLCDACHPHGSTALQACLSTHLDTGTRNSPPCCPAIAHHCHGECVPRDAIHKTAFTVYFQCTGKGYHACLSDSQWLHHVCLKLDRGCGDRHIGAELSRSTSLITRAGRNAVVESWNWPPECDGVVDTLRRSSFNNLLSWTRVLG</sequence>
<accession>A0A6G1KG31</accession>
<reference evidence="1" key="1">
    <citation type="journal article" date="2020" name="Stud. Mycol.">
        <title>101 Dothideomycetes genomes: a test case for predicting lifestyles and emergence of pathogens.</title>
        <authorList>
            <person name="Haridas S."/>
            <person name="Albert R."/>
            <person name="Binder M."/>
            <person name="Bloem J."/>
            <person name="Labutti K."/>
            <person name="Salamov A."/>
            <person name="Andreopoulos B."/>
            <person name="Baker S."/>
            <person name="Barry K."/>
            <person name="Bills G."/>
            <person name="Bluhm B."/>
            <person name="Cannon C."/>
            <person name="Castanera R."/>
            <person name="Culley D."/>
            <person name="Daum C."/>
            <person name="Ezra D."/>
            <person name="Gonzalez J."/>
            <person name="Henrissat B."/>
            <person name="Kuo A."/>
            <person name="Liang C."/>
            <person name="Lipzen A."/>
            <person name="Lutzoni F."/>
            <person name="Magnuson J."/>
            <person name="Mondo S."/>
            <person name="Nolan M."/>
            <person name="Ohm R."/>
            <person name="Pangilinan J."/>
            <person name="Park H.-J."/>
            <person name="Ramirez L."/>
            <person name="Alfaro M."/>
            <person name="Sun H."/>
            <person name="Tritt A."/>
            <person name="Yoshinaga Y."/>
            <person name="Zwiers L.-H."/>
            <person name="Turgeon B."/>
            <person name="Goodwin S."/>
            <person name="Spatafora J."/>
            <person name="Crous P."/>
            <person name="Grigoriev I."/>
        </authorList>
    </citation>
    <scope>NUCLEOTIDE SEQUENCE</scope>
    <source>
        <strain evidence="1">CBS 279.74</strain>
    </source>
</reference>
<dbReference type="AlphaFoldDB" id="A0A6G1KG31"/>
<protein>
    <submittedName>
        <fullName evidence="1">Uncharacterized protein</fullName>
    </submittedName>
</protein>
<evidence type="ECO:0000313" key="2">
    <source>
        <dbReference type="Proteomes" id="UP000799428"/>
    </source>
</evidence>
<gene>
    <name evidence="1" type="ORF">K504DRAFT_224636</name>
</gene>
<keyword evidence="2" id="KW-1185">Reference proteome</keyword>
<organism evidence="1 2">
    <name type="scientific">Pleomassaria siparia CBS 279.74</name>
    <dbReference type="NCBI Taxonomy" id="1314801"/>
    <lineage>
        <taxon>Eukaryota</taxon>
        <taxon>Fungi</taxon>
        <taxon>Dikarya</taxon>
        <taxon>Ascomycota</taxon>
        <taxon>Pezizomycotina</taxon>
        <taxon>Dothideomycetes</taxon>
        <taxon>Pleosporomycetidae</taxon>
        <taxon>Pleosporales</taxon>
        <taxon>Pleomassariaceae</taxon>
        <taxon>Pleomassaria</taxon>
    </lineage>
</organism>
<dbReference type="EMBL" id="MU005767">
    <property type="protein sequence ID" value="KAF2711593.1"/>
    <property type="molecule type" value="Genomic_DNA"/>
</dbReference>
<evidence type="ECO:0000313" key="1">
    <source>
        <dbReference type="EMBL" id="KAF2711593.1"/>
    </source>
</evidence>
<proteinExistence type="predicted"/>
<name>A0A6G1KG31_9PLEO</name>